<evidence type="ECO:0000256" key="3">
    <source>
        <dbReference type="ARBA" id="ARBA00022679"/>
    </source>
</evidence>
<evidence type="ECO:0000313" key="7">
    <source>
        <dbReference type="Proteomes" id="UP001327560"/>
    </source>
</evidence>
<dbReference type="InterPro" id="IPR035595">
    <property type="entry name" value="UDP_glycos_trans_CS"/>
</dbReference>
<gene>
    <name evidence="6" type="ORF">Cni_G14953</name>
</gene>
<reference evidence="6 7" key="1">
    <citation type="submission" date="2023-10" db="EMBL/GenBank/DDBJ databases">
        <title>Chromosome-scale genome assembly provides insights into flower coloration mechanisms of Canna indica.</title>
        <authorList>
            <person name="Li C."/>
        </authorList>
    </citation>
    <scope>NUCLEOTIDE SEQUENCE [LARGE SCALE GENOMIC DNA]</scope>
    <source>
        <tissue evidence="6">Flower</tissue>
    </source>
</reference>
<accession>A0AAQ3KIP5</accession>
<sequence>MGRVRRHFDRRAKPLMVKYSIHRVVSPYRIRIPIINLPSTLIPKSFTAQHRMADSGSTAKPHALLVPEPAHGHFTPAAKLAINLAAKGFTVTFVNTEAFHRQLTASGHPDDVFAAAHSEGLDIRYETVSDGLPLSFDRSLLPDQFLDALCHLLPCHVEELMRKLLLGDPPIQVLIADTFFLWPSTLAEKFGVPYVSFWTQPALVFSLYHHMPLLVGNGHWGYPNEGRRDTITYIPGVPAIEPTDLVSFFQAPEASSVLLQMVTKAFEDVKRADFVLCNAVEELEPDTISALQEERRPFYAVGPLMSPVGFDGCAVTASIWAESDCSSWLDSMPPRSVLYVSFGSLVSVRKRDMEEIAYGVLQSKANFLWALRPGSVSTAEAGDGPLPDAIAEASRSRGLVVPWCRQREVLGHPAVGGFLTHCGWNSVLESMWCGVPMLCSPVLSDQPTNRKLVVEDLRIGMDVGGVGEVQRDEVSSKIDGLMGGELGAKMRMEIEKVRKAMESAWTPRGSSSNSFNKFTVDLLKHLSLSK</sequence>
<comment type="similarity">
    <text evidence="1 4">Belongs to the UDP-glycosyltransferase family.</text>
</comment>
<keyword evidence="7" id="KW-1185">Reference proteome</keyword>
<dbReference type="Gene3D" id="3.40.50.2000">
    <property type="entry name" value="Glycogen Phosphorylase B"/>
    <property type="match status" value="2"/>
</dbReference>
<keyword evidence="2 4" id="KW-0328">Glycosyltransferase</keyword>
<organism evidence="6 7">
    <name type="scientific">Canna indica</name>
    <name type="common">Indian-shot</name>
    <dbReference type="NCBI Taxonomy" id="4628"/>
    <lineage>
        <taxon>Eukaryota</taxon>
        <taxon>Viridiplantae</taxon>
        <taxon>Streptophyta</taxon>
        <taxon>Embryophyta</taxon>
        <taxon>Tracheophyta</taxon>
        <taxon>Spermatophyta</taxon>
        <taxon>Magnoliopsida</taxon>
        <taxon>Liliopsida</taxon>
        <taxon>Zingiberales</taxon>
        <taxon>Cannaceae</taxon>
        <taxon>Canna</taxon>
    </lineage>
</organism>
<dbReference type="Proteomes" id="UP001327560">
    <property type="component" value="Chromosome 4"/>
</dbReference>
<dbReference type="Pfam" id="PF00201">
    <property type="entry name" value="UDPGT"/>
    <property type="match status" value="1"/>
</dbReference>
<dbReference type="GO" id="GO:0080044">
    <property type="term" value="F:quercetin 7-O-glucosyltransferase activity"/>
    <property type="evidence" value="ECO:0007669"/>
    <property type="project" value="TreeGrafter"/>
</dbReference>
<evidence type="ECO:0000256" key="4">
    <source>
        <dbReference type="RuleBase" id="RU003718"/>
    </source>
</evidence>
<evidence type="ECO:0000256" key="1">
    <source>
        <dbReference type="ARBA" id="ARBA00009995"/>
    </source>
</evidence>
<dbReference type="EC" id="2.4.1.-" evidence="5"/>
<dbReference type="PANTHER" id="PTHR11926:SF774">
    <property type="entry name" value="UDP-GLYCOSYLTRANSFERASE 85A1-RELATED"/>
    <property type="match status" value="1"/>
</dbReference>
<dbReference type="EMBL" id="CP136893">
    <property type="protein sequence ID" value="WOL06221.1"/>
    <property type="molecule type" value="Genomic_DNA"/>
</dbReference>
<keyword evidence="3 4" id="KW-0808">Transferase</keyword>
<dbReference type="CDD" id="cd03784">
    <property type="entry name" value="GT1_Gtf-like"/>
    <property type="match status" value="1"/>
</dbReference>
<dbReference type="FunFam" id="3.40.50.2000:FF:000078">
    <property type="entry name" value="Glycosyltransferase"/>
    <property type="match status" value="1"/>
</dbReference>
<dbReference type="InterPro" id="IPR002213">
    <property type="entry name" value="UDP_glucos_trans"/>
</dbReference>
<evidence type="ECO:0000313" key="6">
    <source>
        <dbReference type="EMBL" id="WOL06221.1"/>
    </source>
</evidence>
<dbReference type="PANTHER" id="PTHR11926">
    <property type="entry name" value="GLUCOSYL/GLUCURONOSYL TRANSFERASES"/>
    <property type="match status" value="1"/>
</dbReference>
<dbReference type="SUPFAM" id="SSF53756">
    <property type="entry name" value="UDP-Glycosyltransferase/glycogen phosphorylase"/>
    <property type="match status" value="1"/>
</dbReference>
<evidence type="ECO:0000256" key="5">
    <source>
        <dbReference type="RuleBase" id="RU362057"/>
    </source>
</evidence>
<evidence type="ECO:0000256" key="2">
    <source>
        <dbReference type="ARBA" id="ARBA00022676"/>
    </source>
</evidence>
<dbReference type="PROSITE" id="PS00375">
    <property type="entry name" value="UDPGT"/>
    <property type="match status" value="1"/>
</dbReference>
<dbReference type="AlphaFoldDB" id="A0AAQ3KIP5"/>
<dbReference type="GO" id="GO:0080043">
    <property type="term" value="F:quercetin 3-O-glucosyltransferase activity"/>
    <property type="evidence" value="ECO:0007669"/>
    <property type="project" value="TreeGrafter"/>
</dbReference>
<proteinExistence type="inferred from homology"/>
<name>A0AAQ3KIP5_9LILI</name>
<protein>
    <recommendedName>
        <fullName evidence="5">Glycosyltransferase</fullName>
        <ecNumber evidence="5">2.4.1.-</ecNumber>
    </recommendedName>
</protein>